<evidence type="ECO:0000256" key="1">
    <source>
        <dbReference type="ARBA" id="ARBA00002501"/>
    </source>
</evidence>
<dbReference type="GO" id="GO:0016192">
    <property type="term" value="P:vesicle-mediated transport"/>
    <property type="evidence" value="ECO:0007669"/>
    <property type="project" value="UniProtKB-ARBA"/>
</dbReference>
<keyword evidence="5 7" id="KW-1133">Transmembrane helix</keyword>
<comment type="similarity">
    <text evidence="3 7">Belongs to the PRA1 family.</text>
</comment>
<protein>
    <recommendedName>
        <fullName evidence="7">PRA1 family protein</fullName>
    </recommendedName>
</protein>
<reference evidence="8 10" key="1">
    <citation type="submission" date="2016-10" db="EMBL/GenBank/DDBJ databases">
        <authorList>
            <person name="Cai Z."/>
        </authorList>
    </citation>
    <scope>NUCLEOTIDE SEQUENCE [LARGE SCALE GENOMIC DNA]</scope>
</reference>
<keyword evidence="4 7" id="KW-0812">Transmembrane</keyword>
<evidence type="ECO:0000256" key="2">
    <source>
        <dbReference type="ARBA" id="ARBA00004141"/>
    </source>
</evidence>
<dbReference type="PANTHER" id="PTHR12859:SF0">
    <property type="entry name" value="PRA1 FAMILY PROTEIN"/>
    <property type="match status" value="1"/>
</dbReference>
<evidence type="ECO:0000313" key="10">
    <source>
        <dbReference type="Proteomes" id="UP000256970"/>
    </source>
</evidence>
<dbReference type="Pfam" id="PF03208">
    <property type="entry name" value="PRA1"/>
    <property type="match status" value="1"/>
</dbReference>
<comment type="function">
    <text evidence="1 7">May be involved in both secretory and endocytic intracellular trafficking in the endosomal/prevacuolar compartments.</text>
</comment>
<keyword evidence="7" id="KW-0813">Transport</keyword>
<feature type="transmembrane region" description="Helical" evidence="7">
    <location>
        <begin position="76"/>
        <end position="93"/>
    </location>
</feature>
<feature type="transmembrane region" description="Helical" evidence="7">
    <location>
        <begin position="166"/>
        <end position="186"/>
    </location>
</feature>
<dbReference type="GO" id="GO:0005783">
    <property type="term" value="C:endoplasmic reticulum"/>
    <property type="evidence" value="ECO:0007669"/>
    <property type="project" value="UniProtKB-ARBA"/>
</dbReference>
<evidence type="ECO:0000313" key="8">
    <source>
        <dbReference type="EMBL" id="SZX60888.1"/>
    </source>
</evidence>
<proteinExistence type="inferred from homology"/>
<dbReference type="GO" id="GO:0016020">
    <property type="term" value="C:membrane"/>
    <property type="evidence" value="ECO:0007669"/>
    <property type="project" value="UniProtKB-SubCell"/>
</dbReference>
<evidence type="ECO:0000256" key="3">
    <source>
        <dbReference type="ARBA" id="ARBA00006483"/>
    </source>
</evidence>
<accession>A0A383V5K8</accession>
<sequence>MDWSNVTAEELVDALREVDWKAPRPVWEFVSKFSIPKNQSKWTSRLKCNIYYYRTNYLVLLVLALALALLRRPLGLLGAALSLVALMCFNDPFTSSLNDAAVRLVRKVHPHSASLLRSRCSASSGSLVATSRQRQGNVKVLGLSRPLFVLLLAAGALYCWYRSRAWLGLALALLAGTCVPLCHASLRSPNLKARLASAREEFRAVWRGYQADIAHHDYTL</sequence>
<evidence type="ECO:0000313" key="9">
    <source>
        <dbReference type="EMBL" id="SZX73019.1"/>
    </source>
</evidence>
<dbReference type="EMBL" id="FNXT01000113">
    <property type="protein sequence ID" value="SZX60888.1"/>
    <property type="molecule type" value="Genomic_DNA"/>
</dbReference>
<feature type="transmembrane region" description="Helical" evidence="7">
    <location>
        <begin position="140"/>
        <end position="160"/>
    </location>
</feature>
<dbReference type="PANTHER" id="PTHR12859">
    <property type="entry name" value="PRA1 PROTEIN"/>
    <property type="match status" value="1"/>
</dbReference>
<evidence type="ECO:0000256" key="6">
    <source>
        <dbReference type="ARBA" id="ARBA00023136"/>
    </source>
</evidence>
<name>A0A383V5K8_TETOB</name>
<evidence type="ECO:0000256" key="5">
    <source>
        <dbReference type="ARBA" id="ARBA00022989"/>
    </source>
</evidence>
<keyword evidence="6 7" id="KW-0472">Membrane</keyword>
<dbReference type="InterPro" id="IPR004895">
    <property type="entry name" value="Prenylated_rab_accept_PRA1"/>
</dbReference>
<keyword evidence="10" id="KW-1185">Reference proteome</keyword>
<feature type="transmembrane region" description="Helical" evidence="7">
    <location>
        <begin position="51"/>
        <end position="70"/>
    </location>
</feature>
<dbReference type="OrthoDB" id="537033at2759"/>
<organism evidence="8 10">
    <name type="scientific">Tetradesmus obliquus</name>
    <name type="common">Green alga</name>
    <name type="synonym">Acutodesmus obliquus</name>
    <dbReference type="NCBI Taxonomy" id="3088"/>
    <lineage>
        <taxon>Eukaryota</taxon>
        <taxon>Viridiplantae</taxon>
        <taxon>Chlorophyta</taxon>
        <taxon>core chlorophytes</taxon>
        <taxon>Chlorophyceae</taxon>
        <taxon>CS clade</taxon>
        <taxon>Sphaeropleales</taxon>
        <taxon>Scenedesmaceae</taxon>
        <taxon>Tetradesmus</taxon>
    </lineage>
</organism>
<comment type="subcellular location">
    <subcellularLocation>
        <location evidence="2 7">Membrane</location>
        <topology evidence="2 7">Multi-pass membrane protein</topology>
    </subcellularLocation>
</comment>
<dbReference type="EMBL" id="FNXT01001182">
    <property type="protein sequence ID" value="SZX73019.1"/>
    <property type="molecule type" value="Genomic_DNA"/>
</dbReference>
<dbReference type="Proteomes" id="UP000256970">
    <property type="component" value="Unassembled WGS sequence"/>
</dbReference>
<dbReference type="AlphaFoldDB" id="A0A383V5K8"/>
<gene>
    <name evidence="9" type="ORF">BQ4739_LOCUS13141</name>
    <name evidence="8" type="ORF">BQ4739_LOCUS1429</name>
</gene>
<evidence type="ECO:0000256" key="4">
    <source>
        <dbReference type="ARBA" id="ARBA00022692"/>
    </source>
</evidence>
<evidence type="ECO:0000256" key="7">
    <source>
        <dbReference type="RuleBase" id="RU363107"/>
    </source>
</evidence>